<comment type="similarity">
    <text evidence="1">Belongs to the bacterial solute-binding protein 1 family.</text>
</comment>
<proteinExistence type="inferred from homology"/>
<protein>
    <submittedName>
        <fullName evidence="5">Extracellular solute-binding protein</fullName>
    </submittedName>
</protein>
<dbReference type="SUPFAM" id="SSF53850">
    <property type="entry name" value="Periplasmic binding protein-like II"/>
    <property type="match status" value="1"/>
</dbReference>
<dbReference type="RefSeq" id="WP_324716760.1">
    <property type="nucleotide sequence ID" value="NZ_CP141615.1"/>
</dbReference>
<evidence type="ECO:0000313" key="5">
    <source>
        <dbReference type="EMBL" id="WRP17490.1"/>
    </source>
</evidence>
<gene>
    <name evidence="5" type="ORF">U7230_00280</name>
</gene>
<reference evidence="5 6" key="1">
    <citation type="journal article" date="2024" name="Front. Microbiol.">
        <title>Novel thermophilic genera Geochorda gen. nov. and Carboxydochorda gen. nov. from the deep terrestrial subsurface reveal the ecophysiological diversity in the class Limnochordia.</title>
        <authorList>
            <person name="Karnachuk O.V."/>
            <person name="Lukina A.P."/>
            <person name="Avakyan M.R."/>
            <person name="Kadnikov V.V."/>
            <person name="Begmatov S."/>
            <person name="Beletsky A.V."/>
            <person name="Vlasova K.G."/>
            <person name="Novikov A.A."/>
            <person name="Shcherbakova V.A."/>
            <person name="Mardanov A.V."/>
            <person name="Ravin N.V."/>
        </authorList>
    </citation>
    <scope>NUCLEOTIDE SEQUENCE [LARGE SCALE GENOMIC DNA]</scope>
    <source>
        <strain evidence="5 6">L945</strain>
    </source>
</reference>
<dbReference type="PANTHER" id="PTHR43649">
    <property type="entry name" value="ARABINOSE-BINDING PROTEIN-RELATED"/>
    <property type="match status" value="1"/>
</dbReference>
<feature type="chain" id="PRO_5045308923" evidence="4">
    <location>
        <begin position="27"/>
        <end position="548"/>
    </location>
</feature>
<dbReference type="EMBL" id="CP141615">
    <property type="protein sequence ID" value="WRP17490.1"/>
    <property type="molecule type" value="Genomic_DNA"/>
</dbReference>
<dbReference type="Gene3D" id="3.40.190.10">
    <property type="entry name" value="Periplasmic binding protein-like II"/>
    <property type="match status" value="2"/>
</dbReference>
<evidence type="ECO:0000313" key="6">
    <source>
        <dbReference type="Proteomes" id="UP001332192"/>
    </source>
</evidence>
<evidence type="ECO:0000256" key="3">
    <source>
        <dbReference type="ARBA" id="ARBA00022729"/>
    </source>
</evidence>
<evidence type="ECO:0000256" key="1">
    <source>
        <dbReference type="ARBA" id="ARBA00008520"/>
    </source>
</evidence>
<dbReference type="InterPro" id="IPR006059">
    <property type="entry name" value="SBP"/>
</dbReference>
<keyword evidence="2" id="KW-0813">Transport</keyword>
<dbReference type="PANTHER" id="PTHR43649:SF34">
    <property type="entry name" value="ABC TRANSPORTER PERIPLASMIC-BINDING PROTEIN YCJN-RELATED"/>
    <property type="match status" value="1"/>
</dbReference>
<organism evidence="5 6">
    <name type="scientific">Carboxydichorda subterranea</name>
    <dbReference type="NCBI Taxonomy" id="3109565"/>
    <lineage>
        <taxon>Bacteria</taxon>
        <taxon>Bacillati</taxon>
        <taxon>Bacillota</taxon>
        <taxon>Limnochordia</taxon>
        <taxon>Limnochordales</taxon>
        <taxon>Geochordaceae</taxon>
        <taxon>Carboxydichorda</taxon>
    </lineage>
</organism>
<feature type="signal peptide" evidence="4">
    <location>
        <begin position="1"/>
        <end position="26"/>
    </location>
</feature>
<dbReference type="Proteomes" id="UP001332192">
    <property type="component" value="Chromosome"/>
</dbReference>
<evidence type="ECO:0000256" key="4">
    <source>
        <dbReference type="SAM" id="SignalP"/>
    </source>
</evidence>
<dbReference type="InterPro" id="IPR050490">
    <property type="entry name" value="Bact_solute-bd_prot1"/>
</dbReference>
<accession>A0ABZ1BXY7</accession>
<sequence>MQSHKRLTLLVWVVLATLAMAVSVHAASDLVPIKNLSGDTVYVPKSDLGTIITDGKKPFAGKTITITVNVAGPKGPIEGPLHEWRKPWEELTGGKVNIVGIPYAEHYSKAMTDLLTGTGQYDIFMAGADWYGDLIAGNYIIPIDKYLNDPRFPKWDRSAMPLSQVALHTWQGHWYGVLNDSDGQVLYYRRDILTNASYRQRFKAKYGYDLPVPPKTWEQVRDIAEFFNGWDWNGDGEPDSGMVMHLKVGGQGMFHYASLSAPFVLFPGPTVDRYHNVYWFDPENMNPLINSPGHVRALELLLQLAKFGPSAQLSWDLGEAWDYFMRGKAVLTFSWGDVGGLVQEPGRSVIKGKLGTAMLPGTLEVWDREHNRWVKFDSPNVVGNTTGGSWHGVISALSKNPEVAYHFLAFLAMTPISQWHAYRGWDGVDPGTRHHFLAPQGDAKLEDYVAQGWNAEDVREYTQAYYETFFAERQLPYLRIPGGHEYWVSLDQHISEALTGAVSAKEALDRTARDWDEITNRLGRREQLELYRQSIGYGKPYQEAMGGK</sequence>
<keyword evidence="3 4" id="KW-0732">Signal</keyword>
<name>A0ABZ1BXY7_9FIRM</name>
<keyword evidence="6" id="KW-1185">Reference proteome</keyword>
<evidence type="ECO:0000256" key="2">
    <source>
        <dbReference type="ARBA" id="ARBA00022448"/>
    </source>
</evidence>
<dbReference type="Pfam" id="PF13416">
    <property type="entry name" value="SBP_bac_8"/>
    <property type="match status" value="1"/>
</dbReference>